<reference evidence="3" key="1">
    <citation type="journal article" date="2013" name="Science">
        <title>The Amborella genome and the evolution of flowering plants.</title>
        <authorList>
            <consortium name="Amborella Genome Project"/>
        </authorList>
    </citation>
    <scope>NUCLEOTIDE SEQUENCE [LARGE SCALE GENOMIC DNA]</scope>
</reference>
<sequence>MEGKGNFYPVYLIIGAEGKLLRFANVGEGDGGGSKRESVAEVKDGWGMKGKVLNHIELMKLHPQYILIEEKRPARPAQMDQEPKNQASQTWRKL</sequence>
<protein>
    <submittedName>
        <fullName evidence="2">Uncharacterized protein</fullName>
    </submittedName>
</protein>
<dbReference type="EMBL" id="KI397373">
    <property type="protein sequence ID" value="ERM95832.1"/>
    <property type="molecule type" value="Genomic_DNA"/>
</dbReference>
<feature type="compositionally biased region" description="Polar residues" evidence="1">
    <location>
        <begin position="84"/>
        <end position="94"/>
    </location>
</feature>
<feature type="region of interest" description="Disordered" evidence="1">
    <location>
        <begin position="72"/>
        <end position="94"/>
    </location>
</feature>
<keyword evidence="3" id="KW-1185">Reference proteome</keyword>
<name>W1NJ77_AMBTC</name>
<gene>
    <name evidence="2" type="ORF">AMTR_s00060p00080800</name>
</gene>
<organism evidence="2 3">
    <name type="scientific">Amborella trichopoda</name>
    <dbReference type="NCBI Taxonomy" id="13333"/>
    <lineage>
        <taxon>Eukaryota</taxon>
        <taxon>Viridiplantae</taxon>
        <taxon>Streptophyta</taxon>
        <taxon>Embryophyta</taxon>
        <taxon>Tracheophyta</taxon>
        <taxon>Spermatophyta</taxon>
        <taxon>Magnoliopsida</taxon>
        <taxon>Amborellales</taxon>
        <taxon>Amborellaceae</taxon>
        <taxon>Amborella</taxon>
    </lineage>
</organism>
<dbReference type="HOGENOM" id="CLU_2389152_0_0_1"/>
<evidence type="ECO:0000313" key="2">
    <source>
        <dbReference type="EMBL" id="ERM95832.1"/>
    </source>
</evidence>
<dbReference type="Proteomes" id="UP000017836">
    <property type="component" value="Unassembled WGS sequence"/>
</dbReference>
<dbReference type="Gramene" id="ERM95832">
    <property type="protein sequence ID" value="ERM95832"/>
    <property type="gene ID" value="AMTR_s00060p00080800"/>
</dbReference>
<proteinExistence type="predicted"/>
<dbReference type="AlphaFoldDB" id="W1NJ77"/>
<accession>W1NJ77</accession>
<evidence type="ECO:0000256" key="1">
    <source>
        <dbReference type="SAM" id="MobiDB-lite"/>
    </source>
</evidence>
<evidence type="ECO:0000313" key="3">
    <source>
        <dbReference type="Proteomes" id="UP000017836"/>
    </source>
</evidence>